<dbReference type="KEGG" id="llu:AKJ09_07348"/>
<proteinExistence type="predicted"/>
<dbReference type="PATRIC" id="fig|1391654.3.peg.7465"/>
<dbReference type="EMBL" id="CP012333">
    <property type="protein sequence ID" value="AKV00685.1"/>
    <property type="molecule type" value="Genomic_DNA"/>
</dbReference>
<dbReference type="STRING" id="1391654.AKJ09_07348"/>
<gene>
    <name evidence="1" type="ORF">AKJ09_07348</name>
</gene>
<dbReference type="RefSeq" id="WP_146651930.1">
    <property type="nucleotide sequence ID" value="NZ_CP012333.1"/>
</dbReference>
<keyword evidence="2" id="KW-1185">Reference proteome</keyword>
<evidence type="ECO:0000313" key="2">
    <source>
        <dbReference type="Proteomes" id="UP000064967"/>
    </source>
</evidence>
<protein>
    <submittedName>
        <fullName evidence="1">Uncharacterized protein</fullName>
    </submittedName>
</protein>
<name>A0A0K1Q5K7_9BACT</name>
<organism evidence="1 2">
    <name type="scientific">Labilithrix luteola</name>
    <dbReference type="NCBI Taxonomy" id="1391654"/>
    <lineage>
        <taxon>Bacteria</taxon>
        <taxon>Pseudomonadati</taxon>
        <taxon>Myxococcota</taxon>
        <taxon>Polyangia</taxon>
        <taxon>Polyangiales</taxon>
        <taxon>Labilitrichaceae</taxon>
        <taxon>Labilithrix</taxon>
    </lineage>
</organism>
<evidence type="ECO:0000313" key="1">
    <source>
        <dbReference type="EMBL" id="AKV00685.1"/>
    </source>
</evidence>
<sequence>MEILTTRSTARGNRCLSVRRTPALLTLAYIDFRWSKNWREIRLRFPMLGYPLSRQLPRFDDEGRPFGQQPADVVERNQRIVIGAFTHCASALGFEPAQVSWSVETEEGTPAAVHEAIAALLQEATGRM</sequence>
<reference evidence="1 2" key="1">
    <citation type="submission" date="2015-08" db="EMBL/GenBank/DDBJ databases">
        <authorList>
            <person name="Babu N.S."/>
            <person name="Beckwith C.J."/>
            <person name="Beseler K.G."/>
            <person name="Brison A."/>
            <person name="Carone J.V."/>
            <person name="Caskin T.P."/>
            <person name="Diamond M."/>
            <person name="Durham M.E."/>
            <person name="Foxe J.M."/>
            <person name="Go M."/>
            <person name="Henderson B.A."/>
            <person name="Jones I.B."/>
            <person name="McGettigan J.A."/>
            <person name="Micheletti S.J."/>
            <person name="Nasrallah M.E."/>
            <person name="Ortiz D."/>
            <person name="Piller C.R."/>
            <person name="Privatt S.R."/>
            <person name="Schneider S.L."/>
            <person name="Sharp S."/>
            <person name="Smith T.C."/>
            <person name="Stanton J.D."/>
            <person name="Ullery H.E."/>
            <person name="Wilson R.J."/>
            <person name="Serrano M.G."/>
            <person name="Buck G."/>
            <person name="Lee V."/>
            <person name="Wang Y."/>
            <person name="Carvalho R."/>
            <person name="Voegtly L."/>
            <person name="Shi R."/>
            <person name="Duckworth R."/>
            <person name="Johnson A."/>
            <person name="Loviza R."/>
            <person name="Walstead R."/>
            <person name="Shah Z."/>
            <person name="Kiflezghi M."/>
            <person name="Wade K."/>
            <person name="Ball S.L."/>
            <person name="Bradley K.W."/>
            <person name="Asai D.J."/>
            <person name="Bowman C.A."/>
            <person name="Russell D.A."/>
            <person name="Pope W.H."/>
            <person name="Jacobs-Sera D."/>
            <person name="Hendrix R.W."/>
            <person name="Hatfull G.F."/>
        </authorList>
    </citation>
    <scope>NUCLEOTIDE SEQUENCE [LARGE SCALE GENOMIC DNA]</scope>
    <source>
        <strain evidence="1 2">DSM 27648</strain>
    </source>
</reference>
<dbReference type="AlphaFoldDB" id="A0A0K1Q5K7"/>
<dbReference type="Proteomes" id="UP000064967">
    <property type="component" value="Chromosome"/>
</dbReference>
<accession>A0A0K1Q5K7</accession>